<protein>
    <submittedName>
        <fullName evidence="2">Uncharacterized protein</fullName>
    </submittedName>
</protein>
<evidence type="ECO:0000256" key="1">
    <source>
        <dbReference type="SAM" id="MobiDB-lite"/>
    </source>
</evidence>
<dbReference type="Proteomes" id="UP001161691">
    <property type="component" value="Unassembled WGS sequence"/>
</dbReference>
<dbReference type="RefSeq" id="WP_282909463.1">
    <property type="nucleotide sequence ID" value="NZ_JAGRPV010000001.1"/>
</dbReference>
<feature type="compositionally biased region" description="Pro residues" evidence="1">
    <location>
        <begin position="74"/>
        <end position="86"/>
    </location>
</feature>
<feature type="compositionally biased region" description="Gly residues" evidence="1">
    <location>
        <begin position="54"/>
        <end position="73"/>
    </location>
</feature>
<organism evidence="2 3">
    <name type="scientific">Cohnella hashimotonis</name>
    <dbReference type="NCBI Taxonomy" id="2826895"/>
    <lineage>
        <taxon>Bacteria</taxon>
        <taxon>Bacillati</taxon>
        <taxon>Bacillota</taxon>
        <taxon>Bacilli</taxon>
        <taxon>Bacillales</taxon>
        <taxon>Paenibacillaceae</taxon>
        <taxon>Cohnella</taxon>
    </lineage>
</organism>
<keyword evidence="3" id="KW-1185">Reference proteome</keyword>
<proteinExistence type="predicted"/>
<evidence type="ECO:0000313" key="2">
    <source>
        <dbReference type="EMBL" id="MDI4646629.1"/>
    </source>
</evidence>
<dbReference type="EMBL" id="JAGRPV010000001">
    <property type="protein sequence ID" value="MDI4646629.1"/>
    <property type="molecule type" value="Genomic_DNA"/>
</dbReference>
<name>A0ABT6TL26_9BACL</name>
<accession>A0ABT6TL26</accession>
<evidence type="ECO:0000313" key="3">
    <source>
        <dbReference type="Proteomes" id="UP001161691"/>
    </source>
</evidence>
<sequence length="112" mass="11888">MLRQDIKALSEAHMHRYVEVRDQNGICFDGIVEYIDEETLCLAVPGAVEDRAFGPGGGPGFGPGAGPGFGPGFGPGPGPGFGPGPLPFRPRRFTRLALPLYALTALTLLPYY</sequence>
<gene>
    <name evidence="2" type="ORF">KB449_16755</name>
</gene>
<comment type="caution">
    <text evidence="2">The sequence shown here is derived from an EMBL/GenBank/DDBJ whole genome shotgun (WGS) entry which is preliminary data.</text>
</comment>
<feature type="region of interest" description="Disordered" evidence="1">
    <location>
        <begin position="54"/>
        <end position="86"/>
    </location>
</feature>
<reference evidence="2" key="1">
    <citation type="submission" date="2023-04" db="EMBL/GenBank/DDBJ databases">
        <title>Comparative genomic analysis of Cohnella hashimotonis sp. nov., isolated from the International Space Station.</title>
        <authorList>
            <person name="Venkateswaran K."/>
            <person name="Simpson A."/>
        </authorList>
    </citation>
    <scope>NUCLEOTIDE SEQUENCE</scope>
    <source>
        <strain evidence="2">F6_2S_P_1</strain>
    </source>
</reference>